<reference evidence="2" key="2">
    <citation type="submission" date="2024-10" db="UniProtKB">
        <authorList>
            <consortium name="EnsemblProtists"/>
        </authorList>
    </citation>
    <scope>IDENTIFICATION</scope>
</reference>
<dbReference type="RefSeq" id="XP_005791256.1">
    <property type="nucleotide sequence ID" value="XM_005791199.1"/>
</dbReference>
<dbReference type="KEGG" id="ehx:EMIHUDRAFT_109234"/>
<dbReference type="EnsemblProtists" id="EOD38827">
    <property type="protein sequence ID" value="EOD38827"/>
    <property type="gene ID" value="EMIHUDRAFT_109234"/>
</dbReference>
<evidence type="ECO:0000313" key="2">
    <source>
        <dbReference type="EnsemblProtists" id="EOD05166"/>
    </source>
</evidence>
<dbReference type="AlphaFoldDB" id="A0A0D3I1N1"/>
<feature type="region of interest" description="Disordered" evidence="1">
    <location>
        <begin position="297"/>
        <end position="328"/>
    </location>
</feature>
<protein>
    <recommendedName>
        <fullName evidence="4">Chromo domain-containing protein</fullName>
    </recommendedName>
</protein>
<accession>A0A0D3I1N1</accession>
<dbReference type="GeneID" id="17251356"/>
<reference evidence="3" key="1">
    <citation type="journal article" date="2013" name="Nature">
        <title>Pan genome of the phytoplankton Emiliania underpins its global distribution.</title>
        <authorList>
            <person name="Read B.A."/>
            <person name="Kegel J."/>
            <person name="Klute M.J."/>
            <person name="Kuo A."/>
            <person name="Lefebvre S.C."/>
            <person name="Maumus F."/>
            <person name="Mayer C."/>
            <person name="Miller J."/>
            <person name="Monier A."/>
            <person name="Salamov A."/>
            <person name="Young J."/>
            <person name="Aguilar M."/>
            <person name="Claverie J.M."/>
            <person name="Frickenhaus S."/>
            <person name="Gonzalez K."/>
            <person name="Herman E.K."/>
            <person name="Lin Y.C."/>
            <person name="Napier J."/>
            <person name="Ogata H."/>
            <person name="Sarno A.F."/>
            <person name="Shmutz J."/>
            <person name="Schroeder D."/>
            <person name="de Vargas C."/>
            <person name="Verret F."/>
            <person name="von Dassow P."/>
            <person name="Valentin K."/>
            <person name="Van de Peer Y."/>
            <person name="Wheeler G."/>
            <person name="Dacks J.B."/>
            <person name="Delwiche C.F."/>
            <person name="Dyhrman S.T."/>
            <person name="Glockner G."/>
            <person name="John U."/>
            <person name="Richards T."/>
            <person name="Worden A.Z."/>
            <person name="Zhang X."/>
            <person name="Grigoriev I.V."/>
            <person name="Allen A.E."/>
            <person name="Bidle K."/>
            <person name="Borodovsky M."/>
            <person name="Bowler C."/>
            <person name="Brownlee C."/>
            <person name="Cock J.M."/>
            <person name="Elias M."/>
            <person name="Gladyshev V.N."/>
            <person name="Groth M."/>
            <person name="Guda C."/>
            <person name="Hadaegh A."/>
            <person name="Iglesias-Rodriguez M.D."/>
            <person name="Jenkins J."/>
            <person name="Jones B.M."/>
            <person name="Lawson T."/>
            <person name="Leese F."/>
            <person name="Lindquist E."/>
            <person name="Lobanov A."/>
            <person name="Lomsadze A."/>
            <person name="Malik S.B."/>
            <person name="Marsh M.E."/>
            <person name="Mackinder L."/>
            <person name="Mock T."/>
            <person name="Mueller-Roeber B."/>
            <person name="Pagarete A."/>
            <person name="Parker M."/>
            <person name="Probert I."/>
            <person name="Quesneville H."/>
            <person name="Raines C."/>
            <person name="Rensing S.A."/>
            <person name="Riano-Pachon D.M."/>
            <person name="Richier S."/>
            <person name="Rokitta S."/>
            <person name="Shiraiwa Y."/>
            <person name="Soanes D.M."/>
            <person name="van der Giezen M."/>
            <person name="Wahlund T.M."/>
            <person name="Williams B."/>
            <person name="Wilson W."/>
            <person name="Wolfe G."/>
            <person name="Wurch L.L."/>
        </authorList>
    </citation>
    <scope>NUCLEOTIDE SEQUENCE</scope>
</reference>
<proteinExistence type="predicted"/>
<feature type="region of interest" description="Disordered" evidence="1">
    <location>
        <begin position="252"/>
        <end position="278"/>
    </location>
</feature>
<dbReference type="PaxDb" id="2903-EOD05166"/>
<sequence length="412" mass="43458">MPPTAAKPHSRWVLSKRDEARLLSQDQPLTADSLVAFYQQRDPSKATQAHAEKVLAALPQRDLIKALMNKYGAVPRAGSQPSRATCWSCLARARQEPKPPPLRIGECKGSTPSIVAVDCADEDEANSRLPASASPGASPPEPAVGVAPSKTPTVTAAAVNDGGDMAAVLPLTQTSSRRAPYVPPAPLMERRRKAWAKARVDVVLDERGSDSAWHEVLVRWVGQPAGGKPVWELLQTVRGAAGFAEALEEHRARHADGTVAPPPPTTTTTTTPTPTPPPTTHVAVAQEVVKDEIARPAAAGAPTPQRGEEAESEPAAQGRRRARTAPSRLTLEVGAETNLAQLSRRLRPVSRAAAVRAVVCQVVAEAPSSAMLAAAAPADEADERPLAGVDLLKATRLRLRRGAAAEAVDLSV</sequence>
<dbReference type="KEGG" id="ehx:EMIHUDRAFT_107384"/>
<evidence type="ECO:0008006" key="4">
    <source>
        <dbReference type="Google" id="ProtNLM"/>
    </source>
</evidence>
<evidence type="ECO:0000256" key="1">
    <source>
        <dbReference type="SAM" id="MobiDB-lite"/>
    </source>
</evidence>
<dbReference type="HOGENOM" id="CLU_668055_0_0_1"/>
<dbReference type="RefSeq" id="XP_005757595.1">
    <property type="nucleotide sequence ID" value="XM_005757538.1"/>
</dbReference>
<organism evidence="2 3">
    <name type="scientific">Emiliania huxleyi (strain CCMP1516)</name>
    <dbReference type="NCBI Taxonomy" id="280463"/>
    <lineage>
        <taxon>Eukaryota</taxon>
        <taxon>Haptista</taxon>
        <taxon>Haptophyta</taxon>
        <taxon>Prymnesiophyceae</taxon>
        <taxon>Isochrysidales</taxon>
        <taxon>Noelaerhabdaceae</taxon>
        <taxon>Emiliania</taxon>
    </lineage>
</organism>
<keyword evidence="3" id="KW-1185">Reference proteome</keyword>
<dbReference type="EnsemblProtists" id="EOD05166">
    <property type="protein sequence ID" value="EOD05166"/>
    <property type="gene ID" value="EMIHUDRAFT_107384"/>
</dbReference>
<feature type="region of interest" description="Disordered" evidence="1">
    <location>
        <begin position="123"/>
        <end position="148"/>
    </location>
</feature>
<name>A0A0D3I1N1_EMIH1</name>
<evidence type="ECO:0000313" key="3">
    <source>
        <dbReference type="Proteomes" id="UP000013827"/>
    </source>
</evidence>
<dbReference type="GeneID" id="17284098"/>
<dbReference type="Proteomes" id="UP000013827">
    <property type="component" value="Unassembled WGS sequence"/>
</dbReference>